<feature type="non-terminal residue" evidence="2">
    <location>
        <position position="1"/>
    </location>
</feature>
<evidence type="ECO:0000256" key="1">
    <source>
        <dbReference type="SAM" id="Coils"/>
    </source>
</evidence>
<feature type="non-terminal residue" evidence="2">
    <location>
        <position position="97"/>
    </location>
</feature>
<keyword evidence="3" id="KW-1185">Reference proteome</keyword>
<comment type="caution">
    <text evidence="2">The sequence shown here is derived from an EMBL/GenBank/DDBJ whole genome shotgun (WGS) entry which is preliminary data.</text>
</comment>
<dbReference type="Proteomes" id="UP001529510">
    <property type="component" value="Unassembled WGS sequence"/>
</dbReference>
<evidence type="ECO:0000313" key="3">
    <source>
        <dbReference type="Proteomes" id="UP001529510"/>
    </source>
</evidence>
<evidence type="ECO:0000313" key="2">
    <source>
        <dbReference type="EMBL" id="KAL0156046.1"/>
    </source>
</evidence>
<reference evidence="2 3" key="1">
    <citation type="submission" date="2024-05" db="EMBL/GenBank/DDBJ databases">
        <title>Genome sequencing and assembly of Indian major carp, Cirrhinus mrigala (Hamilton, 1822).</title>
        <authorList>
            <person name="Mohindra V."/>
            <person name="Chowdhury L.M."/>
            <person name="Lal K."/>
            <person name="Jena J.K."/>
        </authorList>
    </citation>
    <scope>NUCLEOTIDE SEQUENCE [LARGE SCALE GENOMIC DNA]</scope>
    <source>
        <strain evidence="2">CM1030</strain>
        <tissue evidence="2">Blood</tissue>
    </source>
</reference>
<keyword evidence="1" id="KW-0175">Coiled coil</keyword>
<name>A0ABD0N539_CIRMR</name>
<organism evidence="2 3">
    <name type="scientific">Cirrhinus mrigala</name>
    <name type="common">Mrigala</name>
    <dbReference type="NCBI Taxonomy" id="683832"/>
    <lineage>
        <taxon>Eukaryota</taxon>
        <taxon>Metazoa</taxon>
        <taxon>Chordata</taxon>
        <taxon>Craniata</taxon>
        <taxon>Vertebrata</taxon>
        <taxon>Euteleostomi</taxon>
        <taxon>Actinopterygii</taxon>
        <taxon>Neopterygii</taxon>
        <taxon>Teleostei</taxon>
        <taxon>Ostariophysi</taxon>
        <taxon>Cypriniformes</taxon>
        <taxon>Cyprinidae</taxon>
        <taxon>Labeoninae</taxon>
        <taxon>Labeonini</taxon>
        <taxon>Cirrhinus</taxon>
    </lineage>
</organism>
<gene>
    <name evidence="2" type="ORF">M9458_047292</name>
</gene>
<dbReference type="AlphaFoldDB" id="A0ABD0N539"/>
<accession>A0ABD0N539</accession>
<protein>
    <submittedName>
        <fullName evidence="2">Uncharacterized protein</fullName>
    </submittedName>
</protein>
<proteinExistence type="predicted"/>
<sequence>KIIEELDANLHNINKEIEDHEKKIEQKNAEIQKFINSITDTKNEQLMQTPAESMIRTLQTGLSELNSAKQRLKEREWEIQNKLMDNQLQLAKLKIEN</sequence>
<dbReference type="EMBL" id="JAMKFB020000024">
    <property type="protein sequence ID" value="KAL0156046.1"/>
    <property type="molecule type" value="Genomic_DNA"/>
</dbReference>
<feature type="coiled-coil region" evidence="1">
    <location>
        <begin position="3"/>
        <end position="82"/>
    </location>
</feature>